<dbReference type="NCBIfam" id="TIGR02349">
    <property type="entry name" value="DnaJ_bact"/>
    <property type="match status" value="1"/>
</dbReference>
<evidence type="ECO:0000259" key="16">
    <source>
        <dbReference type="PROSITE" id="PS51188"/>
    </source>
</evidence>
<name>G8M311_ACECE</name>
<dbReference type="CDD" id="cd06257">
    <property type="entry name" value="DnaJ"/>
    <property type="match status" value="1"/>
</dbReference>
<accession>G8M311</accession>
<keyword evidence="7 13" id="KW-0863">Zinc-finger</keyword>
<dbReference type="GO" id="GO:0006260">
    <property type="term" value="P:DNA replication"/>
    <property type="evidence" value="ECO:0007669"/>
    <property type="project" value="UniProtKB-KW"/>
</dbReference>
<dbReference type="NCBIfam" id="NF008035">
    <property type="entry name" value="PRK10767.1"/>
    <property type="match status" value="1"/>
</dbReference>
<dbReference type="SUPFAM" id="SSF46565">
    <property type="entry name" value="Chaperone J-domain"/>
    <property type="match status" value="1"/>
</dbReference>
<dbReference type="InterPro" id="IPR012724">
    <property type="entry name" value="DnaJ"/>
</dbReference>
<comment type="function">
    <text evidence="13">Participates actively in the response to hyperosmotic and heat shock by preventing the aggregation of stress-denatured proteins and by disaggregating proteins, also in an autonomous, DnaK-independent fashion. Unfolded proteins bind initially to DnaJ; upon interaction with the DnaJ-bound protein, DnaK hydrolyzes its bound ATP, resulting in the formation of a stable complex. GrpE releases ADP from DnaK; ATP binding to DnaK triggers the release of the substrate protein, thus completing the reaction cycle. Several rounds of ATP-dependent interactions between DnaJ, DnaK and GrpE are required for fully efficient folding. Also involved, together with DnaK and GrpE, in the DNA replication of plasmids through activation of initiation proteins.</text>
</comment>
<dbReference type="FunFam" id="1.10.287.110:FF:000031">
    <property type="entry name" value="Molecular chaperone DnaJ"/>
    <property type="match status" value="1"/>
</dbReference>
<dbReference type="EMBL" id="CP003065">
    <property type="protein sequence ID" value="AEV69320.1"/>
    <property type="molecule type" value="Genomic_DNA"/>
</dbReference>
<feature type="zinc finger region" description="CR-type" evidence="14">
    <location>
        <begin position="141"/>
        <end position="223"/>
    </location>
</feature>
<dbReference type="SMART" id="SM00271">
    <property type="entry name" value="DnaJ"/>
    <property type="match status" value="1"/>
</dbReference>
<dbReference type="HAMAP" id="MF_01152">
    <property type="entry name" value="DnaJ"/>
    <property type="match status" value="1"/>
</dbReference>
<evidence type="ECO:0000256" key="4">
    <source>
        <dbReference type="ARBA" id="ARBA00022705"/>
    </source>
</evidence>
<keyword evidence="3 13" id="KW-0963">Cytoplasm</keyword>
<keyword evidence="4 13" id="KW-0235">DNA replication</keyword>
<dbReference type="KEGG" id="ccl:Clocl_2767"/>
<feature type="binding site" evidence="13">
    <location>
        <position position="171"/>
    </location>
    <ligand>
        <name>Zn(2+)</name>
        <dbReference type="ChEBI" id="CHEBI:29105"/>
        <label>2</label>
    </ligand>
</feature>
<dbReference type="SUPFAM" id="SSF57938">
    <property type="entry name" value="DnaJ/Hsp40 cysteine-rich domain"/>
    <property type="match status" value="1"/>
</dbReference>
<dbReference type="InterPro" id="IPR036410">
    <property type="entry name" value="HSP_DnaJ_Cys-rich_dom_sf"/>
</dbReference>
<dbReference type="GO" id="GO:0031072">
    <property type="term" value="F:heat shock protein binding"/>
    <property type="evidence" value="ECO:0007669"/>
    <property type="project" value="InterPro"/>
</dbReference>
<keyword evidence="9 13" id="KW-0346">Stress response</keyword>
<evidence type="ECO:0000256" key="13">
    <source>
        <dbReference type="HAMAP-Rule" id="MF_01152"/>
    </source>
</evidence>
<evidence type="ECO:0000256" key="3">
    <source>
        <dbReference type="ARBA" id="ARBA00022490"/>
    </source>
</evidence>
<dbReference type="InterPro" id="IPR002939">
    <property type="entry name" value="DnaJ_C"/>
</dbReference>
<dbReference type="SUPFAM" id="SSF49493">
    <property type="entry name" value="HSP40/DnaJ peptide-binding domain"/>
    <property type="match status" value="2"/>
</dbReference>
<dbReference type="CDD" id="cd10747">
    <property type="entry name" value="DnaJ_C"/>
    <property type="match status" value="1"/>
</dbReference>
<feature type="binding site" evidence="13">
    <location>
        <position position="154"/>
    </location>
    <ligand>
        <name>Zn(2+)</name>
        <dbReference type="ChEBI" id="CHEBI:29105"/>
        <label>1</label>
    </ligand>
</feature>
<gene>
    <name evidence="13" type="primary">dnaJ</name>
    <name evidence="17" type="ordered locus">Clocl_2767</name>
</gene>
<dbReference type="GO" id="GO:0008270">
    <property type="term" value="F:zinc ion binding"/>
    <property type="evidence" value="ECO:0007669"/>
    <property type="project" value="UniProtKB-UniRule"/>
</dbReference>
<feature type="binding site" evidence="13">
    <location>
        <position position="157"/>
    </location>
    <ligand>
        <name>Zn(2+)</name>
        <dbReference type="ChEBI" id="CHEBI:29105"/>
        <label>1</label>
    </ligand>
</feature>
<feature type="repeat" description="CXXCXGXG motif" evidence="13">
    <location>
        <begin position="197"/>
        <end position="204"/>
    </location>
</feature>
<feature type="repeat" description="CXXCXGXG motif" evidence="13">
    <location>
        <begin position="154"/>
        <end position="161"/>
    </location>
</feature>
<dbReference type="GO" id="GO:0005524">
    <property type="term" value="F:ATP binding"/>
    <property type="evidence" value="ECO:0007669"/>
    <property type="project" value="InterPro"/>
</dbReference>
<dbReference type="PANTHER" id="PTHR43096:SF48">
    <property type="entry name" value="CHAPERONE PROTEIN DNAJ"/>
    <property type="match status" value="1"/>
</dbReference>
<dbReference type="CDD" id="cd10719">
    <property type="entry name" value="DnaJ_zf"/>
    <property type="match status" value="1"/>
</dbReference>
<evidence type="ECO:0000256" key="14">
    <source>
        <dbReference type="PROSITE-ProRule" id="PRU00546"/>
    </source>
</evidence>
<feature type="binding site" evidence="13">
    <location>
        <position position="200"/>
    </location>
    <ligand>
        <name>Zn(2+)</name>
        <dbReference type="ChEBI" id="CHEBI:29105"/>
        <label>2</label>
    </ligand>
</feature>
<keyword evidence="18" id="KW-1185">Reference proteome</keyword>
<comment type="similarity">
    <text evidence="11 13">Belongs to the DnaJ family.</text>
</comment>
<dbReference type="HOGENOM" id="CLU_017633_0_7_9"/>
<evidence type="ECO:0000256" key="1">
    <source>
        <dbReference type="ARBA" id="ARBA00004496"/>
    </source>
</evidence>
<feature type="binding site" evidence="13">
    <location>
        <position position="214"/>
    </location>
    <ligand>
        <name>Zn(2+)</name>
        <dbReference type="ChEBI" id="CHEBI:29105"/>
        <label>1</label>
    </ligand>
</feature>
<feature type="repeat" description="CXXCXGXG motif" evidence="13">
    <location>
        <begin position="171"/>
        <end position="178"/>
    </location>
</feature>
<evidence type="ECO:0000259" key="15">
    <source>
        <dbReference type="PROSITE" id="PS50076"/>
    </source>
</evidence>
<keyword evidence="5 13" id="KW-0479">Metal-binding</keyword>
<comment type="subcellular location">
    <subcellularLocation>
        <location evidence="1 13">Cytoplasm</location>
    </subcellularLocation>
</comment>
<dbReference type="GO" id="GO:0009408">
    <property type="term" value="P:response to heat"/>
    <property type="evidence" value="ECO:0007669"/>
    <property type="project" value="InterPro"/>
</dbReference>
<dbReference type="PROSITE" id="PS51188">
    <property type="entry name" value="ZF_CR"/>
    <property type="match status" value="1"/>
</dbReference>
<evidence type="ECO:0000313" key="18">
    <source>
        <dbReference type="Proteomes" id="UP000005435"/>
    </source>
</evidence>
<dbReference type="PROSITE" id="PS00636">
    <property type="entry name" value="DNAJ_1"/>
    <property type="match status" value="1"/>
</dbReference>
<dbReference type="eggNOG" id="COG0484">
    <property type="taxonomic scope" value="Bacteria"/>
</dbReference>
<dbReference type="PRINTS" id="PR00625">
    <property type="entry name" value="JDOMAIN"/>
</dbReference>
<dbReference type="Gene3D" id="1.10.287.110">
    <property type="entry name" value="DnaJ domain"/>
    <property type="match status" value="1"/>
</dbReference>
<feature type="binding site" evidence="13">
    <location>
        <position position="197"/>
    </location>
    <ligand>
        <name>Zn(2+)</name>
        <dbReference type="ChEBI" id="CHEBI:29105"/>
        <label>2</label>
    </ligand>
</feature>
<dbReference type="FunFam" id="2.10.230.10:FF:000002">
    <property type="entry name" value="Molecular chaperone DnaJ"/>
    <property type="match status" value="1"/>
</dbReference>
<feature type="domain" description="CR-type" evidence="16">
    <location>
        <begin position="141"/>
        <end position="223"/>
    </location>
</feature>
<keyword evidence="10 13" id="KW-0143">Chaperone</keyword>
<sequence length="383" mass="42064">MSSKRDYYEVLGVSKNASDAEIKKAYRKLAKQYHPDINPGNKEAEAKFKEINEAYEVLSDPQKRAQYDQFGHSAFEQGGFGGGFSGFGGFSDFDFGDFGDIFETFFGGFGGRTSSRTRRGPQKGADLKTSVEISFEEAAFGVEKEISIHRMEICDKCQGSGSKPGTSPVTCQHCNGTGQIQYKQRTPFGQFVNIKTCDVCHGEGKVITDPCDKCNGKGRVRNQNKIKVEIPAGINDGQTIRLGGGGEPGLKGGPSGDLFINVKVKPHAIFERKGNDIICEIPITFVQAALGAELEVPTLEGKVKYQIPEGTQTGSIFKLKNKGIPFIRGSGRGDQYFKVHVEVPKKLNEKQKAILREFAELSGDEVHEQRKSFFDKMKDALGM</sequence>
<evidence type="ECO:0000256" key="9">
    <source>
        <dbReference type="ARBA" id="ARBA00023016"/>
    </source>
</evidence>
<dbReference type="Gene3D" id="2.10.230.10">
    <property type="entry name" value="Heat shock protein DnaJ, cysteine-rich domain"/>
    <property type="match status" value="1"/>
</dbReference>
<evidence type="ECO:0000256" key="11">
    <source>
        <dbReference type="ARBA" id="ARBA00061004"/>
    </source>
</evidence>
<evidence type="ECO:0000256" key="12">
    <source>
        <dbReference type="ARBA" id="ARBA00067609"/>
    </source>
</evidence>
<dbReference type="Pfam" id="PF00684">
    <property type="entry name" value="DnaJ_CXXCXGXG"/>
    <property type="match status" value="1"/>
</dbReference>
<dbReference type="PROSITE" id="PS50076">
    <property type="entry name" value="DNAJ_2"/>
    <property type="match status" value="1"/>
</dbReference>
<evidence type="ECO:0000256" key="6">
    <source>
        <dbReference type="ARBA" id="ARBA00022737"/>
    </source>
</evidence>
<dbReference type="OrthoDB" id="9779889at2"/>
<dbReference type="AlphaFoldDB" id="G8M311"/>
<dbReference type="Gene3D" id="2.60.260.20">
    <property type="entry name" value="Urease metallochaperone UreE, N-terminal domain"/>
    <property type="match status" value="2"/>
</dbReference>
<reference evidence="18" key="1">
    <citation type="submission" date="2011-12" db="EMBL/GenBank/DDBJ databases">
        <title>Complete sequence of Clostridium clariflavum DSM 19732.</title>
        <authorList>
            <consortium name="US DOE Joint Genome Institute"/>
            <person name="Lucas S."/>
            <person name="Han J."/>
            <person name="Lapidus A."/>
            <person name="Cheng J.-F."/>
            <person name="Goodwin L."/>
            <person name="Pitluck S."/>
            <person name="Peters L."/>
            <person name="Teshima H."/>
            <person name="Detter J.C."/>
            <person name="Han C."/>
            <person name="Tapia R."/>
            <person name="Land M."/>
            <person name="Hauser L."/>
            <person name="Kyrpides N."/>
            <person name="Ivanova N."/>
            <person name="Pagani I."/>
            <person name="Kitzmiller T."/>
            <person name="Lynd L."/>
            <person name="Izquierdo J."/>
            <person name="Woyke T."/>
        </authorList>
    </citation>
    <scope>NUCLEOTIDE SEQUENCE [LARGE SCALE GENOMIC DNA]</scope>
    <source>
        <strain evidence="18">DSM 19732 / NBRC 101661 / EBR45</strain>
    </source>
</reference>
<dbReference type="InterPro" id="IPR018253">
    <property type="entry name" value="DnaJ_domain_CS"/>
</dbReference>
<dbReference type="Proteomes" id="UP000005435">
    <property type="component" value="Chromosome"/>
</dbReference>
<dbReference type="GO" id="GO:0042026">
    <property type="term" value="P:protein refolding"/>
    <property type="evidence" value="ECO:0007669"/>
    <property type="project" value="TreeGrafter"/>
</dbReference>
<dbReference type="FunFam" id="2.60.260.20:FF:000004">
    <property type="entry name" value="Molecular chaperone DnaJ"/>
    <property type="match status" value="1"/>
</dbReference>
<dbReference type="InterPro" id="IPR036869">
    <property type="entry name" value="J_dom_sf"/>
</dbReference>
<evidence type="ECO:0000256" key="7">
    <source>
        <dbReference type="ARBA" id="ARBA00022771"/>
    </source>
</evidence>
<feature type="binding site" evidence="13">
    <location>
        <position position="211"/>
    </location>
    <ligand>
        <name>Zn(2+)</name>
        <dbReference type="ChEBI" id="CHEBI:29105"/>
        <label>1</label>
    </ligand>
</feature>
<keyword evidence="8 13" id="KW-0862">Zinc</keyword>
<evidence type="ECO:0000256" key="2">
    <source>
        <dbReference type="ARBA" id="ARBA00011738"/>
    </source>
</evidence>
<organism evidence="17 18">
    <name type="scientific">Acetivibrio clariflavus (strain DSM 19732 / NBRC 101661 / EBR45)</name>
    <name type="common">Clostridium clariflavum</name>
    <dbReference type="NCBI Taxonomy" id="720554"/>
    <lineage>
        <taxon>Bacteria</taxon>
        <taxon>Bacillati</taxon>
        <taxon>Bacillota</taxon>
        <taxon>Clostridia</taxon>
        <taxon>Eubacteriales</taxon>
        <taxon>Oscillospiraceae</taxon>
        <taxon>Acetivibrio</taxon>
    </lineage>
</organism>
<evidence type="ECO:0000256" key="5">
    <source>
        <dbReference type="ARBA" id="ARBA00022723"/>
    </source>
</evidence>
<dbReference type="InterPro" id="IPR001305">
    <property type="entry name" value="HSP_DnaJ_Cys-rich_dom"/>
</dbReference>
<dbReference type="Pfam" id="PF00226">
    <property type="entry name" value="DnaJ"/>
    <property type="match status" value="1"/>
</dbReference>
<proteinExistence type="inferred from homology"/>
<dbReference type="GO" id="GO:0005737">
    <property type="term" value="C:cytoplasm"/>
    <property type="evidence" value="ECO:0007669"/>
    <property type="project" value="UniProtKB-SubCell"/>
</dbReference>
<comment type="cofactor">
    <cofactor evidence="13">
        <name>Zn(2+)</name>
        <dbReference type="ChEBI" id="CHEBI:29105"/>
    </cofactor>
    <text evidence="13">Binds 2 Zn(2+) ions per monomer.</text>
</comment>
<comment type="domain">
    <text evidence="13">The J domain is necessary and sufficient to stimulate DnaK ATPase activity. Zinc center 1 plays an important role in the autonomous, DnaK-independent chaperone activity of DnaJ. Zinc center 2 is essential for interaction with DnaK and for DnaJ activity.</text>
</comment>
<evidence type="ECO:0000313" key="17">
    <source>
        <dbReference type="EMBL" id="AEV69320.1"/>
    </source>
</evidence>
<feature type="binding site" evidence="13">
    <location>
        <position position="174"/>
    </location>
    <ligand>
        <name>Zn(2+)</name>
        <dbReference type="ChEBI" id="CHEBI:29105"/>
        <label>2</label>
    </ligand>
</feature>
<evidence type="ECO:0000256" key="8">
    <source>
        <dbReference type="ARBA" id="ARBA00022833"/>
    </source>
</evidence>
<feature type="domain" description="J" evidence="15">
    <location>
        <begin position="6"/>
        <end position="71"/>
    </location>
</feature>
<dbReference type="PANTHER" id="PTHR43096">
    <property type="entry name" value="DNAJ HOMOLOG 1, MITOCHONDRIAL-RELATED"/>
    <property type="match status" value="1"/>
</dbReference>
<dbReference type="Pfam" id="PF01556">
    <property type="entry name" value="DnaJ_C"/>
    <property type="match status" value="1"/>
</dbReference>
<dbReference type="STRING" id="720554.Clocl_2767"/>
<feature type="repeat" description="CXXCXGXG motif" evidence="13">
    <location>
        <begin position="211"/>
        <end position="218"/>
    </location>
</feature>
<dbReference type="InterPro" id="IPR008971">
    <property type="entry name" value="HSP40/DnaJ_pept-bd"/>
</dbReference>
<dbReference type="RefSeq" id="WP_014255871.1">
    <property type="nucleotide sequence ID" value="NC_016627.1"/>
</dbReference>
<keyword evidence="6 13" id="KW-0677">Repeat</keyword>
<dbReference type="NCBIfam" id="NF010870">
    <property type="entry name" value="PRK14277.1"/>
    <property type="match status" value="1"/>
</dbReference>
<comment type="subunit">
    <text evidence="2 13">Homodimer.</text>
</comment>
<evidence type="ECO:0000256" key="10">
    <source>
        <dbReference type="ARBA" id="ARBA00023186"/>
    </source>
</evidence>
<dbReference type="GO" id="GO:0051082">
    <property type="term" value="F:unfolded protein binding"/>
    <property type="evidence" value="ECO:0007669"/>
    <property type="project" value="UniProtKB-UniRule"/>
</dbReference>
<protein>
    <recommendedName>
        <fullName evidence="12 13">Chaperone protein DnaJ</fullName>
    </recommendedName>
</protein>
<reference evidence="17 18" key="2">
    <citation type="journal article" date="2012" name="Stand. Genomic Sci.">
        <title>Complete Genome Sequence of Clostridium clariflavum DSM 19732.</title>
        <authorList>
            <person name="Izquierdo J.A."/>
            <person name="Goodwin L."/>
            <person name="Davenport K.W."/>
            <person name="Teshima H."/>
            <person name="Bruce D."/>
            <person name="Detter C."/>
            <person name="Tapia R."/>
            <person name="Han S."/>
            <person name="Land M."/>
            <person name="Hauser L."/>
            <person name="Jeffries C.D."/>
            <person name="Han J."/>
            <person name="Pitluck S."/>
            <person name="Nolan M."/>
            <person name="Chen A."/>
            <person name="Huntemann M."/>
            <person name="Mavromatis K."/>
            <person name="Mikhailova N."/>
            <person name="Liolios K."/>
            <person name="Woyke T."/>
            <person name="Lynd L.R."/>
        </authorList>
    </citation>
    <scope>NUCLEOTIDE SEQUENCE [LARGE SCALE GENOMIC DNA]</scope>
    <source>
        <strain evidence="18">DSM 19732 / NBRC 101661 / EBR45</strain>
    </source>
</reference>
<dbReference type="InterPro" id="IPR001623">
    <property type="entry name" value="DnaJ_domain"/>
</dbReference>